<comment type="caution">
    <text evidence="3">The sequence shown here is derived from an EMBL/GenBank/DDBJ whole genome shotgun (WGS) entry which is preliminary data.</text>
</comment>
<evidence type="ECO:0000313" key="4">
    <source>
        <dbReference type="Proteomes" id="UP000315369"/>
    </source>
</evidence>
<feature type="domain" description="Bacterial Ig" evidence="2">
    <location>
        <begin position="382"/>
        <end position="448"/>
    </location>
</feature>
<dbReference type="Gene3D" id="2.60.120.260">
    <property type="entry name" value="Galactose-binding domain-like"/>
    <property type="match status" value="2"/>
</dbReference>
<dbReference type="SUPFAM" id="SSF49785">
    <property type="entry name" value="Galactose-binding domain-like"/>
    <property type="match status" value="2"/>
</dbReference>
<keyword evidence="1" id="KW-0732">Signal</keyword>
<dbReference type="Pfam" id="PF17936">
    <property type="entry name" value="Big_6"/>
    <property type="match status" value="2"/>
</dbReference>
<dbReference type="InterPro" id="IPR013783">
    <property type="entry name" value="Ig-like_fold"/>
</dbReference>
<evidence type="ECO:0000256" key="1">
    <source>
        <dbReference type="SAM" id="SignalP"/>
    </source>
</evidence>
<dbReference type="AlphaFoldDB" id="A0A540WQM4"/>
<dbReference type="InterPro" id="IPR008979">
    <property type="entry name" value="Galactose-bd-like_sf"/>
</dbReference>
<dbReference type="Gene3D" id="2.60.40.10">
    <property type="entry name" value="Immunoglobulins"/>
    <property type="match status" value="2"/>
</dbReference>
<dbReference type="Proteomes" id="UP000315369">
    <property type="component" value="Unassembled WGS sequence"/>
</dbReference>
<keyword evidence="4" id="KW-1185">Reference proteome</keyword>
<evidence type="ECO:0000259" key="2">
    <source>
        <dbReference type="Pfam" id="PF17936"/>
    </source>
</evidence>
<reference evidence="3 4" key="1">
    <citation type="submission" date="2019-06" db="EMBL/GenBank/DDBJ databases">
        <authorList>
            <person name="Livingstone P."/>
            <person name="Whitworth D."/>
        </authorList>
    </citation>
    <scope>NUCLEOTIDE SEQUENCE [LARGE SCALE GENOMIC DNA]</scope>
    <source>
        <strain evidence="3 4">AM401</strain>
    </source>
</reference>
<feature type="signal peptide" evidence="1">
    <location>
        <begin position="1"/>
        <end position="27"/>
    </location>
</feature>
<protein>
    <submittedName>
        <fullName evidence="3">Discoidin domain-containing protein</fullName>
    </submittedName>
</protein>
<dbReference type="RefSeq" id="WP_141646928.1">
    <property type="nucleotide sequence ID" value="NZ_VIFM01000197.1"/>
</dbReference>
<organism evidence="3 4">
    <name type="scientific">Myxococcus llanfairpwllgwyngyllgogerychwyrndrobwllllantysiliogogogochensis</name>
    <dbReference type="NCBI Taxonomy" id="2590453"/>
    <lineage>
        <taxon>Bacteria</taxon>
        <taxon>Pseudomonadati</taxon>
        <taxon>Myxococcota</taxon>
        <taxon>Myxococcia</taxon>
        <taxon>Myxococcales</taxon>
        <taxon>Cystobacterineae</taxon>
        <taxon>Myxococcaceae</taxon>
        <taxon>Myxococcus</taxon>
    </lineage>
</organism>
<gene>
    <name evidence="3" type="ORF">FJV41_34920</name>
</gene>
<feature type="domain" description="Bacterial Ig" evidence="2">
    <location>
        <begin position="482"/>
        <end position="546"/>
    </location>
</feature>
<accession>A0A540WQM4</accession>
<dbReference type="OrthoDB" id="5480711at2"/>
<name>A0A540WQM4_9BACT</name>
<dbReference type="InterPro" id="IPR041498">
    <property type="entry name" value="Big_6"/>
</dbReference>
<evidence type="ECO:0000313" key="3">
    <source>
        <dbReference type="EMBL" id="TQF11303.1"/>
    </source>
</evidence>
<feature type="chain" id="PRO_5022157532" evidence="1">
    <location>
        <begin position="28"/>
        <end position="1136"/>
    </location>
</feature>
<dbReference type="EMBL" id="VIFM01000197">
    <property type="protein sequence ID" value="TQF11303.1"/>
    <property type="molecule type" value="Genomic_DNA"/>
</dbReference>
<proteinExistence type="predicted"/>
<sequence length="1136" mass="119731">MHRPISIRSLFLASALTLAFVPGCQDAPPPADSPPEPLGAATQGLTCGDSLIPAMTAGDAPSGLAIGSSQLSASNPGWMALDGSDTTMWLSASGQATAWLTYEFFNGPKTVTHYAIKFSNGTLNARAPRDWTLQGWSGTAWNTIDSRTLQTNWGGTEQREFAVASPTAYSKYRLVVTEDNAAGTGVDVLSIGKLSFYNCACAASVNQVPDMTSATAPSGIVTASGVIDAEPEYDAWKAFDSVATGASMWISAIKQTPAWLAYEWTDGPRIVSRYAIKYANGDITTRAPKNWTFQGWNGSAWVTVDTRIDEMNWLGAERREYTLSTPRTFSKFRLNVTDDNDSRTGVEVISLARLELLGCVRDTVAPIVPVFTGFTPASPSTQTSTTLAGTTEAGATVRLFSGSSCAGSPLASVTATATGTFTRPFTMTANTTSTFSAKAEDAVGNISACSAAISYVHDNIAPTTPFQLGFVPNGVGTQLTPLLEGRTEAGALVRVFQNSSCGGTPLTTTTANATTGNFSLNLTVGTNSVTTFSLRAVDAAGNTSGCSPTVAYTHDNLAPLPATFIPGLVPFPQAPFVSAVRTLAEPRTRVVLFSNAGCTTPMGTEVPLDNAGSAMVPLLANQVGVTVFARVRDAAGNQSSCTSFTETCVAGFLDCDGNPGNGCETSMMEDAANCGACGTVCGGAASASGVCGAGTCGLGCAVGTFDCDGNAVNGCESSTACTPGVCQVTPNRELLITDLSVVEDPVRTTGNGVWTFGTLMRRMNGGQNPSELVRNWLKTWEQDQFIEASFVAARTRIRPDVLGPWESRSGGPTAQLDFNTAPFRLLAIVNRIDLRSEGTHSGEGRFVFGVTTPTGQPLPFTVILEYMLPGDGPEDIQRWARDWHELGTLSLGTPAFNTKLQALTDRFTQSFVAPGHFMGSAIHQVRTNENALDPLWELREFHFGPTGLAPAPVALTPELFHAGSPLVSDYVQQNVVPLMNGTHEVPAFFEGQPFLAGSALTPFFFFWDAPGADPEARHRFSLNTCNGCHAGETQTPFLHIFPRSAGSASGPSPFMVSQAPIPDPVNSSITRVFDDLGRRDDDLETLVCGAPQGFQAMTGSVGEALLAPRSLSSAKNLDAAVPGFPPRSNLPPGRVH</sequence>